<gene>
    <name evidence="3" type="ORF">DFP86_10750</name>
</gene>
<evidence type="ECO:0000256" key="1">
    <source>
        <dbReference type="SAM" id="MobiDB-lite"/>
    </source>
</evidence>
<protein>
    <submittedName>
        <fullName evidence="3">Uncharacterized protein</fullName>
    </submittedName>
</protein>
<evidence type="ECO:0000313" key="4">
    <source>
        <dbReference type="Proteomes" id="UP000295611"/>
    </source>
</evidence>
<feature type="compositionally biased region" description="Low complexity" evidence="1">
    <location>
        <begin position="24"/>
        <end position="36"/>
    </location>
</feature>
<name>A0A4R7B7J4_9NEIS</name>
<comment type="caution">
    <text evidence="3">The sequence shown here is derived from an EMBL/GenBank/DDBJ whole genome shotgun (WGS) entry which is preliminary data.</text>
</comment>
<evidence type="ECO:0000256" key="2">
    <source>
        <dbReference type="SAM" id="SignalP"/>
    </source>
</evidence>
<dbReference type="RefSeq" id="WP_133680622.1">
    <property type="nucleotide sequence ID" value="NZ_SNZP01000007.1"/>
</dbReference>
<evidence type="ECO:0000313" key="3">
    <source>
        <dbReference type="EMBL" id="TDR79686.1"/>
    </source>
</evidence>
<organism evidence="3 4">
    <name type="scientific">Paludibacterium purpuratum</name>
    <dbReference type="NCBI Taxonomy" id="1144873"/>
    <lineage>
        <taxon>Bacteria</taxon>
        <taxon>Pseudomonadati</taxon>
        <taxon>Pseudomonadota</taxon>
        <taxon>Betaproteobacteria</taxon>
        <taxon>Neisseriales</taxon>
        <taxon>Chromobacteriaceae</taxon>
        <taxon>Paludibacterium</taxon>
    </lineage>
</organism>
<proteinExistence type="predicted"/>
<feature type="compositionally biased region" description="Basic and acidic residues" evidence="1">
    <location>
        <begin position="54"/>
        <end position="67"/>
    </location>
</feature>
<dbReference type="AlphaFoldDB" id="A0A4R7B7J4"/>
<keyword evidence="2" id="KW-0732">Signal</keyword>
<dbReference type="Proteomes" id="UP000295611">
    <property type="component" value="Unassembled WGS sequence"/>
</dbReference>
<sequence length="67" mass="6993">MKTRIFAAILAIFSAGIPLLASADDSVATSSSQTQAGNGMAPPDNQRAQGNEVSGDKWEMDRSHGSK</sequence>
<dbReference type="EMBL" id="SNZP01000007">
    <property type="protein sequence ID" value="TDR79686.1"/>
    <property type="molecule type" value="Genomic_DNA"/>
</dbReference>
<feature type="chain" id="PRO_5021031964" evidence="2">
    <location>
        <begin position="24"/>
        <end position="67"/>
    </location>
</feature>
<accession>A0A4R7B7J4</accession>
<feature type="region of interest" description="Disordered" evidence="1">
    <location>
        <begin position="24"/>
        <end position="67"/>
    </location>
</feature>
<reference evidence="3 4" key="1">
    <citation type="submission" date="2019-03" db="EMBL/GenBank/DDBJ databases">
        <title>Genomic Encyclopedia of Type Strains, Phase III (KMG-III): the genomes of soil and plant-associated and newly described type strains.</title>
        <authorList>
            <person name="Whitman W."/>
        </authorList>
    </citation>
    <scope>NUCLEOTIDE SEQUENCE [LARGE SCALE GENOMIC DNA]</scope>
    <source>
        <strain evidence="3 4">CECT 8976</strain>
    </source>
</reference>
<feature type="signal peptide" evidence="2">
    <location>
        <begin position="1"/>
        <end position="23"/>
    </location>
</feature>
<keyword evidence="4" id="KW-1185">Reference proteome</keyword>